<reference evidence="1 2" key="1">
    <citation type="submission" date="2020-04" db="EMBL/GenBank/DDBJ databases">
        <authorList>
            <person name="Laetsch R D."/>
            <person name="Stevens L."/>
            <person name="Kumar S."/>
            <person name="Blaxter L. M."/>
        </authorList>
    </citation>
    <scope>NUCLEOTIDE SEQUENCE [LARGE SCALE GENOMIC DNA]</scope>
</reference>
<protein>
    <submittedName>
        <fullName evidence="1">Uncharacterized protein</fullName>
    </submittedName>
</protein>
<evidence type="ECO:0000313" key="2">
    <source>
        <dbReference type="Proteomes" id="UP000494206"/>
    </source>
</evidence>
<comment type="caution">
    <text evidence="1">The sequence shown here is derived from an EMBL/GenBank/DDBJ whole genome shotgun (WGS) entry which is preliminary data.</text>
</comment>
<keyword evidence="2" id="KW-1185">Reference proteome</keyword>
<evidence type="ECO:0000313" key="1">
    <source>
        <dbReference type="EMBL" id="CAB3401846.1"/>
    </source>
</evidence>
<accession>A0A8S1ENU0</accession>
<gene>
    <name evidence="1" type="ORF">CBOVIS_LOCUS4534</name>
</gene>
<dbReference type="EMBL" id="CADEPM010000003">
    <property type="protein sequence ID" value="CAB3401846.1"/>
    <property type="molecule type" value="Genomic_DNA"/>
</dbReference>
<dbReference type="Proteomes" id="UP000494206">
    <property type="component" value="Unassembled WGS sequence"/>
</dbReference>
<dbReference type="AlphaFoldDB" id="A0A8S1ENU0"/>
<sequence length="157" mass="18249">MPDNRLNVSGRSAIPADLWSRNHEYLFEEFDGDERIRYRLNVAIQRFASIVCEANASRERHVAYLRTLVGDITDVIGPKFSLHDLDWTDQFIENLFYFMNIEALIERLDISPTLWRKLAVIECTRKFAGTNLFIANFLMSESGGFLDEIQIDDEIEP</sequence>
<proteinExistence type="predicted"/>
<name>A0A8S1ENU0_9PELO</name>
<organism evidence="1 2">
    <name type="scientific">Caenorhabditis bovis</name>
    <dbReference type="NCBI Taxonomy" id="2654633"/>
    <lineage>
        <taxon>Eukaryota</taxon>
        <taxon>Metazoa</taxon>
        <taxon>Ecdysozoa</taxon>
        <taxon>Nematoda</taxon>
        <taxon>Chromadorea</taxon>
        <taxon>Rhabditida</taxon>
        <taxon>Rhabditina</taxon>
        <taxon>Rhabditomorpha</taxon>
        <taxon>Rhabditoidea</taxon>
        <taxon>Rhabditidae</taxon>
        <taxon>Peloderinae</taxon>
        <taxon>Caenorhabditis</taxon>
    </lineage>
</organism>